<dbReference type="PANTHER" id="PTHR43842:SF2">
    <property type="entry name" value="PROPIONYL-COA CARBOXYLASE BETA CHAIN, MITOCHONDRIAL"/>
    <property type="match status" value="1"/>
</dbReference>
<sequence>MSWVKEVEELKRRQELAKQMGGEEKIARHVNAGKLTVRDRIDKMLDPDSFEEVGSVTGKAEYDADGNLLDLQPANLITGRGRVNGKRVVVAGDDFTVRGGANDAGIREKLIHVEDMANSLQLPLIRLVDGTGGGGSVKTIETEGRTYVPAVSGWEVMVDNLAKVPVVALALGSTAGLGAARVAASHYSVMVKETSQMFVAGPPVVARTGETLTKNELGGSDIHTRNGAVDDEAKTEEEAFERARRFLSYLPSSVYDLPPRTECTDDPNRRDESLIEAIPRDPRKVYKMRKIIESVVDEGSFFEIGKRWGRSIITGFVRLDGWPVAIIASDPYHYGGAWTADASQKVTRFVDLVQTFHLPVVHLVDIPGFLVGRQAEDQATIRHGVRAMTAIFQATVPWCAMIVRKTYGVAGAAHMNSGRFNLRYAWPSGDWGSLPIAGGLEAAYKADLAASDDPKKKLEEIEERLNRLRSPFRSAERFLIDEIIDPRDTRKILCDFAEMAAPLRKTGVSSFGIRP</sequence>
<evidence type="ECO:0000313" key="3">
    <source>
        <dbReference type="EMBL" id="USG60855.1"/>
    </source>
</evidence>
<dbReference type="InterPro" id="IPR029045">
    <property type="entry name" value="ClpP/crotonase-like_dom_sf"/>
</dbReference>
<dbReference type="InterPro" id="IPR011763">
    <property type="entry name" value="COA_CT_C"/>
</dbReference>
<proteinExistence type="predicted"/>
<accession>A0ABY4W146</accession>
<dbReference type="RefSeq" id="WP_251933756.1">
    <property type="nucleotide sequence ID" value="NZ_CP098747.1"/>
</dbReference>
<feature type="domain" description="CoA carboxyltransferase N-terminal" evidence="1">
    <location>
        <begin position="3"/>
        <end position="262"/>
    </location>
</feature>
<feature type="domain" description="CoA carboxyltransferase C-terminal" evidence="2">
    <location>
        <begin position="266"/>
        <end position="513"/>
    </location>
</feature>
<reference evidence="3" key="1">
    <citation type="submission" date="2022-06" db="EMBL/GenBank/DDBJ databases">
        <title>Sneathiella actinostolidae sp. nov., isolated from a sea anemonein the Western Pacific Ocean.</title>
        <authorList>
            <person name="Wei M.J."/>
        </authorList>
    </citation>
    <scope>NUCLEOTIDE SEQUENCE</scope>
    <source>
        <strain evidence="3">PHK-P5</strain>
    </source>
</reference>
<dbReference type="PROSITE" id="PS50989">
    <property type="entry name" value="COA_CT_CTER"/>
    <property type="match status" value="1"/>
</dbReference>
<dbReference type="PROSITE" id="PS50980">
    <property type="entry name" value="COA_CT_NTER"/>
    <property type="match status" value="1"/>
</dbReference>
<gene>
    <name evidence="3" type="ORF">NBZ79_16985</name>
</gene>
<dbReference type="Gene3D" id="3.90.226.10">
    <property type="entry name" value="2-enoyl-CoA Hydratase, Chain A, domain 1"/>
    <property type="match status" value="2"/>
</dbReference>
<dbReference type="InterPro" id="IPR011762">
    <property type="entry name" value="COA_CT_N"/>
</dbReference>
<evidence type="ECO:0000259" key="2">
    <source>
        <dbReference type="PROSITE" id="PS50989"/>
    </source>
</evidence>
<dbReference type="InterPro" id="IPR034733">
    <property type="entry name" value="AcCoA_carboxyl_beta"/>
</dbReference>
<dbReference type="PANTHER" id="PTHR43842">
    <property type="entry name" value="PROPIONYL-COA CARBOXYLASE BETA CHAIN"/>
    <property type="match status" value="1"/>
</dbReference>
<organism evidence="3 4">
    <name type="scientific">Sneathiella marina</name>
    <dbReference type="NCBI Taxonomy" id="2950108"/>
    <lineage>
        <taxon>Bacteria</taxon>
        <taxon>Pseudomonadati</taxon>
        <taxon>Pseudomonadota</taxon>
        <taxon>Alphaproteobacteria</taxon>
        <taxon>Sneathiellales</taxon>
        <taxon>Sneathiellaceae</taxon>
        <taxon>Sneathiella</taxon>
    </lineage>
</organism>
<protein>
    <recommendedName>
        <fullName evidence="5">Methylmalonyl-CoA carboxyltransferase</fullName>
    </recommendedName>
</protein>
<name>A0ABY4W146_9PROT</name>
<dbReference type="SUPFAM" id="SSF52096">
    <property type="entry name" value="ClpP/crotonase"/>
    <property type="match status" value="2"/>
</dbReference>
<dbReference type="Proteomes" id="UP001056291">
    <property type="component" value="Chromosome"/>
</dbReference>
<dbReference type="EMBL" id="CP098747">
    <property type="protein sequence ID" value="USG60855.1"/>
    <property type="molecule type" value="Genomic_DNA"/>
</dbReference>
<evidence type="ECO:0008006" key="5">
    <source>
        <dbReference type="Google" id="ProtNLM"/>
    </source>
</evidence>
<keyword evidence="4" id="KW-1185">Reference proteome</keyword>
<dbReference type="InterPro" id="IPR051047">
    <property type="entry name" value="AccD/PCCB"/>
</dbReference>
<evidence type="ECO:0000259" key="1">
    <source>
        <dbReference type="PROSITE" id="PS50980"/>
    </source>
</evidence>
<dbReference type="Pfam" id="PF01039">
    <property type="entry name" value="Carboxyl_trans"/>
    <property type="match status" value="1"/>
</dbReference>
<evidence type="ECO:0000313" key="4">
    <source>
        <dbReference type="Proteomes" id="UP001056291"/>
    </source>
</evidence>